<evidence type="ECO:0000256" key="3">
    <source>
        <dbReference type="ARBA" id="ARBA00013194"/>
    </source>
</evidence>
<name>A0ABY0FD20_9NEIS</name>
<evidence type="ECO:0000313" key="10">
    <source>
        <dbReference type="Proteomes" id="UP000290682"/>
    </source>
</evidence>
<comment type="caution">
    <text evidence="9">The sequence shown here is derived from an EMBL/GenBank/DDBJ whole genome shotgun (WGS) entry which is preliminary data.</text>
</comment>
<evidence type="ECO:0000259" key="8">
    <source>
        <dbReference type="PROSITE" id="PS50198"/>
    </source>
</evidence>
<evidence type="ECO:0000256" key="2">
    <source>
        <dbReference type="ARBA" id="ARBA00007656"/>
    </source>
</evidence>
<dbReference type="InterPro" id="IPR046357">
    <property type="entry name" value="PPIase_dom_sf"/>
</dbReference>
<evidence type="ECO:0000256" key="6">
    <source>
        <dbReference type="PROSITE-ProRule" id="PRU00278"/>
    </source>
</evidence>
<comment type="catalytic activity">
    <reaction evidence="1">
        <text>[protein]-peptidylproline (omega=180) = [protein]-peptidylproline (omega=0)</text>
        <dbReference type="Rhea" id="RHEA:16237"/>
        <dbReference type="Rhea" id="RHEA-COMP:10747"/>
        <dbReference type="Rhea" id="RHEA-COMP:10748"/>
        <dbReference type="ChEBI" id="CHEBI:83833"/>
        <dbReference type="ChEBI" id="CHEBI:83834"/>
        <dbReference type="EC" id="5.2.1.8"/>
    </reaction>
</comment>
<dbReference type="EMBL" id="REGR01000015">
    <property type="protein sequence ID" value="RXZ42185.1"/>
    <property type="molecule type" value="Genomic_DNA"/>
</dbReference>
<proteinExistence type="inferred from homology"/>
<dbReference type="PROSITE" id="PS01096">
    <property type="entry name" value="PPIC_PPIASE_1"/>
    <property type="match status" value="1"/>
</dbReference>
<evidence type="ECO:0000256" key="1">
    <source>
        <dbReference type="ARBA" id="ARBA00000971"/>
    </source>
</evidence>
<feature type="signal peptide" evidence="7">
    <location>
        <begin position="1"/>
        <end position="24"/>
    </location>
</feature>
<dbReference type="GO" id="GO:0016853">
    <property type="term" value="F:isomerase activity"/>
    <property type="evidence" value="ECO:0007669"/>
    <property type="project" value="UniProtKB-KW"/>
</dbReference>
<evidence type="ECO:0000313" key="9">
    <source>
        <dbReference type="EMBL" id="RXZ42185.1"/>
    </source>
</evidence>
<evidence type="ECO:0000256" key="5">
    <source>
        <dbReference type="ARBA" id="ARBA00023235"/>
    </source>
</evidence>
<dbReference type="PANTHER" id="PTHR47245:SF2">
    <property type="entry name" value="PEPTIDYL-PROLYL CIS-TRANS ISOMERASE HP_0175-RELATED"/>
    <property type="match status" value="1"/>
</dbReference>
<dbReference type="RefSeq" id="WP_129213797.1">
    <property type="nucleotide sequence ID" value="NZ_REGR01000015.1"/>
</dbReference>
<keyword evidence="10" id="KW-1185">Reference proteome</keyword>
<comment type="similarity">
    <text evidence="2">Belongs to the PpiC/parvulin rotamase family.</text>
</comment>
<dbReference type="Proteomes" id="UP000290682">
    <property type="component" value="Unassembled WGS sequence"/>
</dbReference>
<dbReference type="InterPro" id="IPR027304">
    <property type="entry name" value="Trigger_fact/SurA_dom_sf"/>
</dbReference>
<dbReference type="InterPro" id="IPR050245">
    <property type="entry name" value="PrsA_foldase"/>
</dbReference>
<accession>A0ABY0FD20</accession>
<evidence type="ECO:0000256" key="4">
    <source>
        <dbReference type="ARBA" id="ARBA00023110"/>
    </source>
</evidence>
<dbReference type="PANTHER" id="PTHR47245">
    <property type="entry name" value="PEPTIDYLPROLYL ISOMERASE"/>
    <property type="match status" value="1"/>
</dbReference>
<keyword evidence="5 6" id="KW-0413">Isomerase</keyword>
<keyword evidence="7" id="KW-0732">Signal</keyword>
<dbReference type="SUPFAM" id="SSF109998">
    <property type="entry name" value="Triger factor/SurA peptide-binding domain-like"/>
    <property type="match status" value="1"/>
</dbReference>
<dbReference type="PROSITE" id="PS50198">
    <property type="entry name" value="PPIC_PPIASE_2"/>
    <property type="match status" value="1"/>
</dbReference>
<dbReference type="Gene3D" id="3.10.50.40">
    <property type="match status" value="1"/>
</dbReference>
<organism evidence="9 10">
    <name type="scientific">Crenobacter cavernae</name>
    <dbReference type="NCBI Taxonomy" id="2290923"/>
    <lineage>
        <taxon>Bacteria</taxon>
        <taxon>Pseudomonadati</taxon>
        <taxon>Pseudomonadota</taxon>
        <taxon>Betaproteobacteria</taxon>
        <taxon>Neisseriales</taxon>
        <taxon>Neisseriaceae</taxon>
        <taxon>Crenobacter</taxon>
    </lineage>
</organism>
<dbReference type="EC" id="5.2.1.8" evidence="3"/>
<evidence type="ECO:0000256" key="7">
    <source>
        <dbReference type="SAM" id="SignalP"/>
    </source>
</evidence>
<dbReference type="Pfam" id="PF00639">
    <property type="entry name" value="Rotamase"/>
    <property type="match status" value="1"/>
</dbReference>
<reference evidence="9 10" key="1">
    <citation type="submission" date="2018-10" db="EMBL/GenBank/DDBJ databases">
        <title>Draft genome of Fastidiocella sp. strain 375T, a bacterium isolated from a karstic cave dripping water.</title>
        <authorList>
            <person name="Coelho C."/>
            <person name="Verissimo A."/>
            <person name="Tiago I."/>
        </authorList>
    </citation>
    <scope>NUCLEOTIDE SEQUENCE [LARGE SCALE GENOMIC DNA]</scope>
    <source>
        <strain evidence="9 10">CAVE-375</strain>
    </source>
</reference>
<feature type="domain" description="PpiC" evidence="8">
    <location>
        <begin position="124"/>
        <end position="215"/>
    </location>
</feature>
<dbReference type="SUPFAM" id="SSF54534">
    <property type="entry name" value="FKBP-like"/>
    <property type="match status" value="1"/>
</dbReference>
<protein>
    <recommendedName>
        <fullName evidence="3">peptidylprolyl isomerase</fullName>
        <ecNumber evidence="3">5.2.1.8</ecNumber>
    </recommendedName>
</protein>
<keyword evidence="4 6" id="KW-0697">Rotamase</keyword>
<gene>
    <name evidence="9" type="ORF">EBB06_14160</name>
</gene>
<feature type="chain" id="PRO_5046838789" description="peptidylprolyl isomerase" evidence="7">
    <location>
        <begin position="25"/>
        <end position="252"/>
    </location>
</feature>
<dbReference type="InterPro" id="IPR000297">
    <property type="entry name" value="PPIase_PpiC"/>
</dbReference>
<sequence>MRKTLVISALAVAFAGQLVVAAPAAPVSQSRVDAVIRTLEAQGQQVTPQTRDMVREQLATADLLSQAAVKKGLDKTPEFRAELENMQAMSLANRLIRDYQKSNPVTETELKAAYAKLKAEMPEKKSYHARHILVKTEAEANAVIDALKKGKPFDALAKEKSLDPGSKANGGDLGWADAENFVPPFAEALTRLSKGQVTSKPVKTEFGWHVIKLDDVKTESAPPLDAIRQQLEQRVMSAKVDKFIEGIKAQAK</sequence>
<dbReference type="InterPro" id="IPR023058">
    <property type="entry name" value="PPIase_PpiC_CS"/>
</dbReference>